<name>A0A5S5DKS6_9SPHI</name>
<dbReference type="RefSeq" id="WP_148907919.1">
    <property type="nucleotide sequence ID" value="NZ_VNHX01000005.1"/>
</dbReference>
<feature type="domain" description="DUF3298" evidence="1">
    <location>
        <begin position="185"/>
        <end position="253"/>
    </location>
</feature>
<dbReference type="OrthoDB" id="594879at2"/>
<dbReference type="InterPro" id="IPR037126">
    <property type="entry name" value="PdaC/RsiV-like_sf"/>
</dbReference>
<keyword evidence="4" id="KW-1185">Reference proteome</keyword>
<evidence type="ECO:0000259" key="1">
    <source>
        <dbReference type="Pfam" id="PF11738"/>
    </source>
</evidence>
<organism evidence="3 4">
    <name type="scientific">Sphingobacterium allocomposti</name>
    <dbReference type="NCBI Taxonomy" id="415956"/>
    <lineage>
        <taxon>Bacteria</taxon>
        <taxon>Pseudomonadati</taxon>
        <taxon>Bacteroidota</taxon>
        <taxon>Sphingobacteriia</taxon>
        <taxon>Sphingobacteriales</taxon>
        <taxon>Sphingobacteriaceae</taxon>
        <taxon>Sphingobacterium</taxon>
    </lineage>
</organism>
<evidence type="ECO:0000259" key="2">
    <source>
        <dbReference type="Pfam" id="PF13739"/>
    </source>
</evidence>
<gene>
    <name evidence="3" type="ORF">BC792_1058</name>
</gene>
<comment type="caution">
    <text evidence="3">The sequence shown here is derived from an EMBL/GenBank/DDBJ whole genome shotgun (WGS) entry which is preliminary data.</text>
</comment>
<dbReference type="Gene3D" id="3.90.640.20">
    <property type="entry name" value="Heat-shock cognate protein, ATPase"/>
    <property type="match status" value="1"/>
</dbReference>
<dbReference type="InterPro" id="IPR025303">
    <property type="entry name" value="PdaC"/>
</dbReference>
<dbReference type="Pfam" id="PF13739">
    <property type="entry name" value="PdaC"/>
    <property type="match status" value="1"/>
</dbReference>
<accession>A0A5S5DKS6</accession>
<dbReference type="Gene3D" id="3.30.565.40">
    <property type="entry name" value="Fervidobacterium nodosum Rt17-B1 like"/>
    <property type="match status" value="1"/>
</dbReference>
<evidence type="ECO:0000313" key="4">
    <source>
        <dbReference type="Proteomes" id="UP000325105"/>
    </source>
</evidence>
<dbReference type="Pfam" id="PF11738">
    <property type="entry name" value="DUF3298"/>
    <property type="match status" value="1"/>
</dbReference>
<reference evidence="3 4" key="1">
    <citation type="submission" date="2019-07" db="EMBL/GenBank/DDBJ databases">
        <title>Genomic Encyclopedia of Archaeal and Bacterial Type Strains, Phase II (KMG-II): from individual species to whole genera.</title>
        <authorList>
            <person name="Goeker M."/>
        </authorList>
    </citation>
    <scope>NUCLEOTIDE SEQUENCE [LARGE SCALE GENOMIC DNA]</scope>
    <source>
        <strain evidence="3 4">DSM 18850</strain>
    </source>
</reference>
<dbReference type="InterPro" id="IPR021729">
    <property type="entry name" value="DUF3298"/>
</dbReference>
<dbReference type="AlphaFoldDB" id="A0A5S5DKS6"/>
<dbReference type="EMBL" id="VNHX01000005">
    <property type="protein sequence ID" value="TYP96521.1"/>
    <property type="molecule type" value="Genomic_DNA"/>
</dbReference>
<sequence length="275" mass="31000">MKRSNLYSFLVVLTSTLWSCVTENRSTQQQADQGQSSTSVTDTLAYEITYFKDFSPYFSGTDTQIDSTIFSARYPVFKHDVDSLVRKAIFVDGESDVRQVAESFIGGFNEYAEEQIQSGNQPSQVWFRHQDCHVVLNIPGYLSLCNNIVEYTGGAHGIELMLWSNFDISERKQLALADVVQDTSALLSVAEKHFRQQEQLSDTASYDGAYFFDNNAFSLAENFGLTKEGILFHYNPYEIKSYAEGPTTLIIPFGEIDNILTEKGKDIKSKISAKK</sequence>
<protein>
    <submittedName>
        <fullName evidence="3">Uncharacterized protein DUF4163</fullName>
    </submittedName>
</protein>
<dbReference type="Proteomes" id="UP000325105">
    <property type="component" value="Unassembled WGS sequence"/>
</dbReference>
<feature type="domain" description="Deacetylase PdaC" evidence="2">
    <location>
        <begin position="70"/>
        <end position="158"/>
    </location>
</feature>
<proteinExistence type="predicted"/>
<evidence type="ECO:0000313" key="3">
    <source>
        <dbReference type="EMBL" id="TYP96521.1"/>
    </source>
</evidence>